<evidence type="ECO:0000313" key="3">
    <source>
        <dbReference type="Proteomes" id="UP000631670"/>
    </source>
</evidence>
<gene>
    <name evidence="2" type="ORF">H4696_000808</name>
</gene>
<organism evidence="2 3">
    <name type="scientific">Amycolatopsis lexingtonensis</name>
    <dbReference type="NCBI Taxonomy" id="218822"/>
    <lineage>
        <taxon>Bacteria</taxon>
        <taxon>Bacillati</taxon>
        <taxon>Actinomycetota</taxon>
        <taxon>Actinomycetes</taxon>
        <taxon>Pseudonocardiales</taxon>
        <taxon>Pseudonocardiaceae</taxon>
        <taxon>Amycolatopsis</taxon>
    </lineage>
</organism>
<evidence type="ECO:0008006" key="4">
    <source>
        <dbReference type="Google" id="ProtNLM"/>
    </source>
</evidence>
<comment type="caution">
    <text evidence="2">The sequence shown here is derived from an EMBL/GenBank/DDBJ whole genome shotgun (WGS) entry which is preliminary data.</text>
</comment>
<name>A0ABR9HS07_9PSEU</name>
<dbReference type="EMBL" id="JADBEG010000001">
    <property type="protein sequence ID" value="MBE1493708.1"/>
    <property type="molecule type" value="Genomic_DNA"/>
</dbReference>
<evidence type="ECO:0000313" key="2">
    <source>
        <dbReference type="EMBL" id="MBE1493708.1"/>
    </source>
</evidence>
<feature type="compositionally biased region" description="Basic and acidic residues" evidence="1">
    <location>
        <begin position="1"/>
        <end position="29"/>
    </location>
</feature>
<reference evidence="2 3" key="1">
    <citation type="submission" date="2020-10" db="EMBL/GenBank/DDBJ databases">
        <title>Sequencing the genomes of 1000 actinobacteria strains.</title>
        <authorList>
            <person name="Klenk H.-P."/>
        </authorList>
    </citation>
    <scope>NUCLEOTIDE SEQUENCE [LARGE SCALE GENOMIC DNA]</scope>
    <source>
        <strain evidence="2 3">DSM 44653</strain>
    </source>
</reference>
<proteinExistence type="predicted"/>
<dbReference type="Proteomes" id="UP000631670">
    <property type="component" value="Unassembled WGS sequence"/>
</dbReference>
<protein>
    <recommendedName>
        <fullName evidence="4">PE domain-containing protein</fullName>
    </recommendedName>
</protein>
<sequence>MATVRDEADARKQLRKEDRLTADEPRETAADVAKPEGGGSAALVADAGLITLDYDQVEQAKAAIDERSRALSAHLAAAAELSTPLTDGHGPVAHWMRRSFGLRGGSDPGGVQATLRSYLDELASLREALDGVATIHRRNDDEAAEILRAGERDA</sequence>
<dbReference type="RefSeq" id="WP_086863157.1">
    <property type="nucleotide sequence ID" value="NZ_JADBEG010000001.1"/>
</dbReference>
<feature type="region of interest" description="Disordered" evidence="1">
    <location>
        <begin position="1"/>
        <end position="39"/>
    </location>
</feature>
<accession>A0ABR9HS07</accession>
<evidence type="ECO:0000256" key="1">
    <source>
        <dbReference type="SAM" id="MobiDB-lite"/>
    </source>
</evidence>
<keyword evidence="3" id="KW-1185">Reference proteome</keyword>